<evidence type="ECO:0000313" key="3">
    <source>
        <dbReference type="EMBL" id="GFS17132.1"/>
    </source>
</evidence>
<dbReference type="Gene3D" id="3.30.70.330">
    <property type="match status" value="1"/>
</dbReference>
<dbReference type="InterPro" id="IPR012677">
    <property type="entry name" value="Nucleotide-bd_a/b_plait_sf"/>
</dbReference>
<feature type="region of interest" description="Disordered" evidence="2">
    <location>
        <begin position="1"/>
        <end position="52"/>
    </location>
</feature>
<accession>A0AAV4J2Z3</accession>
<keyword evidence="1" id="KW-0694">RNA-binding</keyword>
<name>A0AAV4J2Z3_9GAST</name>
<dbReference type="GO" id="GO:0030626">
    <property type="term" value="F:U12 snRNA binding"/>
    <property type="evidence" value="ECO:0007669"/>
    <property type="project" value="TreeGrafter"/>
</dbReference>
<evidence type="ECO:0000256" key="1">
    <source>
        <dbReference type="ARBA" id="ARBA00022884"/>
    </source>
</evidence>
<protein>
    <submittedName>
        <fullName evidence="3">RNA-binding protein 41-like</fullName>
    </submittedName>
</protein>
<dbReference type="GO" id="GO:0005689">
    <property type="term" value="C:U12-type spliceosomal complex"/>
    <property type="evidence" value="ECO:0007669"/>
    <property type="project" value="TreeGrafter"/>
</dbReference>
<comment type="caution">
    <text evidence="3">The sequence shown here is derived from an EMBL/GenBank/DDBJ whole genome shotgun (WGS) entry which is preliminary data.</text>
</comment>
<keyword evidence="4" id="KW-1185">Reference proteome</keyword>
<dbReference type="PANTHER" id="PTHR16105">
    <property type="entry name" value="RNA-BINDING REGION-CONTAINING PROTEIN 3"/>
    <property type="match status" value="1"/>
</dbReference>
<evidence type="ECO:0000313" key="4">
    <source>
        <dbReference type="Proteomes" id="UP000762676"/>
    </source>
</evidence>
<organism evidence="3 4">
    <name type="scientific">Elysia marginata</name>
    <dbReference type="NCBI Taxonomy" id="1093978"/>
    <lineage>
        <taxon>Eukaryota</taxon>
        <taxon>Metazoa</taxon>
        <taxon>Spiralia</taxon>
        <taxon>Lophotrochozoa</taxon>
        <taxon>Mollusca</taxon>
        <taxon>Gastropoda</taxon>
        <taxon>Heterobranchia</taxon>
        <taxon>Euthyneura</taxon>
        <taxon>Panpulmonata</taxon>
        <taxon>Sacoglossa</taxon>
        <taxon>Placobranchoidea</taxon>
        <taxon>Plakobranchidae</taxon>
        <taxon>Elysia</taxon>
    </lineage>
</organism>
<dbReference type="GO" id="GO:0097157">
    <property type="term" value="F:pre-mRNA intronic binding"/>
    <property type="evidence" value="ECO:0007669"/>
    <property type="project" value="TreeGrafter"/>
</dbReference>
<dbReference type="AlphaFoldDB" id="A0AAV4J2Z3"/>
<dbReference type="EMBL" id="BMAT01006648">
    <property type="protein sequence ID" value="GFS17132.1"/>
    <property type="molecule type" value="Genomic_DNA"/>
</dbReference>
<dbReference type="GO" id="GO:0000398">
    <property type="term" value="P:mRNA splicing, via spliceosome"/>
    <property type="evidence" value="ECO:0007669"/>
    <property type="project" value="TreeGrafter"/>
</dbReference>
<dbReference type="PANTHER" id="PTHR16105:SF0">
    <property type="entry name" value="RNA-BINDING REGION-CONTAINING PROTEIN 3"/>
    <property type="match status" value="1"/>
</dbReference>
<dbReference type="InterPro" id="IPR045164">
    <property type="entry name" value="RBM41/RNPC3"/>
</dbReference>
<dbReference type="SUPFAM" id="SSF54928">
    <property type="entry name" value="RNA-binding domain, RBD"/>
    <property type="match status" value="1"/>
</dbReference>
<reference evidence="3 4" key="1">
    <citation type="journal article" date="2021" name="Elife">
        <title>Chloroplast acquisition without the gene transfer in kleptoplastic sea slugs, Plakobranchus ocellatus.</title>
        <authorList>
            <person name="Maeda T."/>
            <person name="Takahashi S."/>
            <person name="Yoshida T."/>
            <person name="Shimamura S."/>
            <person name="Takaki Y."/>
            <person name="Nagai Y."/>
            <person name="Toyoda A."/>
            <person name="Suzuki Y."/>
            <person name="Arimoto A."/>
            <person name="Ishii H."/>
            <person name="Satoh N."/>
            <person name="Nishiyama T."/>
            <person name="Hasebe M."/>
            <person name="Maruyama T."/>
            <person name="Minagawa J."/>
            <person name="Obokata J."/>
            <person name="Shigenobu S."/>
        </authorList>
    </citation>
    <scope>NUCLEOTIDE SEQUENCE [LARGE SCALE GENOMIC DNA]</scope>
</reference>
<proteinExistence type="predicted"/>
<dbReference type="InterPro" id="IPR035979">
    <property type="entry name" value="RBD_domain_sf"/>
</dbReference>
<dbReference type="Proteomes" id="UP000762676">
    <property type="component" value="Unassembled WGS sequence"/>
</dbReference>
<gene>
    <name evidence="3" type="ORF">ElyMa_003231800</name>
</gene>
<sequence>MTSNPSKRATVEGKLPCGNPKRYGGRDVVSMSQTAGRGTKRKMPSSTNNVDDNTKTEAELHLQRLLEKQMKTNVTLTGHFSEHRSFSEATKHRPGVDELIGVHGYQEYKLASDLDTKIDYLRHCGLNDEEIAIKMGQDLGLKDKAEPTGYGPEPESQAKKMQEIEMKIKEKDRQLQMPHSTKGALLLTRQRMELEASHSQRFGTNEDSSNTGAALIIQALQHDGRPRISIKLLSGRMKGQAFVTLPDEAAASEALNLVNGYLLHDSPVIVSYGKKT</sequence>
<evidence type="ECO:0000256" key="2">
    <source>
        <dbReference type="SAM" id="MobiDB-lite"/>
    </source>
</evidence>